<evidence type="ECO:0000313" key="2">
    <source>
        <dbReference type="EMBL" id="QJA89932.1"/>
    </source>
</evidence>
<sequence length="75" mass="9108">MMQKLIDKEKERQQRQIEKKFCANCRYYVENQNILIPARAICMAPIEQSHVTGKYKHQWHCPANENFDCEYYEPK</sequence>
<gene>
    <name evidence="1" type="ORF">MM415A00329_0028</name>
    <name evidence="2" type="ORF">MM415B02471_0006</name>
</gene>
<reference evidence="1" key="1">
    <citation type="submission" date="2020-03" db="EMBL/GenBank/DDBJ databases">
        <title>The deep terrestrial virosphere.</title>
        <authorList>
            <person name="Holmfeldt K."/>
            <person name="Nilsson E."/>
            <person name="Simone D."/>
            <person name="Lopez-Fernandez M."/>
            <person name="Wu X."/>
            <person name="de Brujin I."/>
            <person name="Lundin D."/>
            <person name="Andersson A."/>
            <person name="Bertilsson S."/>
            <person name="Dopson M."/>
        </authorList>
    </citation>
    <scope>NUCLEOTIDE SEQUENCE</scope>
    <source>
        <strain evidence="1">MM415A00329</strain>
        <strain evidence="2">MM415B02471</strain>
    </source>
</reference>
<evidence type="ECO:0000313" key="1">
    <source>
        <dbReference type="EMBL" id="QJA82974.1"/>
    </source>
</evidence>
<dbReference type="EMBL" id="MT142879">
    <property type="protein sequence ID" value="QJA89932.1"/>
    <property type="molecule type" value="Genomic_DNA"/>
</dbReference>
<accession>A0A6M3KN15</accession>
<dbReference type="AlphaFoldDB" id="A0A6M3KN15"/>
<name>A0A6M3KN15_9ZZZZ</name>
<organism evidence="1">
    <name type="scientific">viral metagenome</name>
    <dbReference type="NCBI Taxonomy" id="1070528"/>
    <lineage>
        <taxon>unclassified sequences</taxon>
        <taxon>metagenomes</taxon>
        <taxon>organismal metagenomes</taxon>
    </lineage>
</organism>
<proteinExistence type="predicted"/>
<protein>
    <submittedName>
        <fullName evidence="1">Uncharacterized protein</fullName>
    </submittedName>
</protein>
<dbReference type="EMBL" id="MT142500">
    <property type="protein sequence ID" value="QJA82974.1"/>
    <property type="molecule type" value="Genomic_DNA"/>
</dbReference>